<dbReference type="AlphaFoldDB" id="A0A562WRV5"/>
<gene>
    <name evidence="2" type="ORF">JN12_00458</name>
</gene>
<name>A0A562WRV5_9BACT</name>
<protein>
    <submittedName>
        <fullName evidence="2">Sulfotransferase family protein</fullName>
    </submittedName>
</protein>
<evidence type="ECO:0000256" key="1">
    <source>
        <dbReference type="ARBA" id="ARBA00022679"/>
    </source>
</evidence>
<dbReference type="Pfam" id="PF13469">
    <property type="entry name" value="Sulfotransfer_3"/>
    <property type="match status" value="1"/>
</dbReference>
<proteinExistence type="predicted"/>
<keyword evidence="3" id="KW-1185">Reference proteome</keyword>
<dbReference type="OrthoDB" id="3337911at2"/>
<accession>A0A562WRV5</accession>
<dbReference type="InterPro" id="IPR027417">
    <property type="entry name" value="P-loop_NTPase"/>
</dbReference>
<evidence type="ECO:0000313" key="3">
    <source>
        <dbReference type="Proteomes" id="UP000319449"/>
    </source>
</evidence>
<dbReference type="PANTHER" id="PTHR12788">
    <property type="entry name" value="PROTEIN-TYROSINE SULFOTRANSFERASE 2"/>
    <property type="match status" value="1"/>
</dbReference>
<keyword evidence="1 2" id="KW-0808">Transferase</keyword>
<dbReference type="InterPro" id="IPR026634">
    <property type="entry name" value="TPST-like"/>
</dbReference>
<dbReference type="PANTHER" id="PTHR12788:SF10">
    <property type="entry name" value="PROTEIN-TYROSINE SULFOTRANSFERASE"/>
    <property type="match status" value="1"/>
</dbReference>
<dbReference type="EMBL" id="VLLN01000002">
    <property type="protein sequence ID" value="TWJ33047.1"/>
    <property type="molecule type" value="Genomic_DNA"/>
</dbReference>
<evidence type="ECO:0000313" key="2">
    <source>
        <dbReference type="EMBL" id="TWJ33047.1"/>
    </source>
</evidence>
<dbReference type="RefSeq" id="WP_145017677.1">
    <property type="nucleotide sequence ID" value="NZ_VLLN01000002.1"/>
</dbReference>
<dbReference type="GO" id="GO:0008476">
    <property type="term" value="F:protein-tyrosine sulfotransferase activity"/>
    <property type="evidence" value="ECO:0007669"/>
    <property type="project" value="InterPro"/>
</dbReference>
<organism evidence="2 3">
    <name type="scientific">Geobacter argillaceus</name>
    <dbReference type="NCBI Taxonomy" id="345631"/>
    <lineage>
        <taxon>Bacteria</taxon>
        <taxon>Pseudomonadati</taxon>
        <taxon>Thermodesulfobacteriota</taxon>
        <taxon>Desulfuromonadia</taxon>
        <taxon>Geobacterales</taxon>
        <taxon>Geobacteraceae</taxon>
        <taxon>Geobacter</taxon>
    </lineage>
</organism>
<dbReference type="Gene3D" id="3.40.50.300">
    <property type="entry name" value="P-loop containing nucleotide triphosphate hydrolases"/>
    <property type="match status" value="1"/>
</dbReference>
<dbReference type="Proteomes" id="UP000319449">
    <property type="component" value="Unassembled WGS sequence"/>
</dbReference>
<dbReference type="SUPFAM" id="SSF52540">
    <property type="entry name" value="P-loop containing nucleoside triphosphate hydrolases"/>
    <property type="match status" value="1"/>
</dbReference>
<comment type="caution">
    <text evidence="2">The sequence shown here is derived from an EMBL/GenBank/DDBJ whole genome shotgun (WGS) entry which is preliminary data.</text>
</comment>
<reference evidence="2 3" key="1">
    <citation type="submission" date="2019-07" db="EMBL/GenBank/DDBJ databases">
        <title>Genomic Encyclopedia of Archaeal and Bacterial Type Strains, Phase II (KMG-II): from individual species to whole genera.</title>
        <authorList>
            <person name="Goeker M."/>
        </authorList>
    </citation>
    <scope>NUCLEOTIDE SEQUENCE [LARGE SCALE GENOMIC DNA]</scope>
    <source>
        <strain evidence="2 3">ATCC BAA-1139</strain>
    </source>
</reference>
<sequence length="291" mass="34008">MISFFRSRKKINIDHLKTNIINKPLVPIFIIGVLRSGTTLLRIILDSHSKIVAPSETPWILGGYGDNSVRQLSQFLVDDKWGPVQNLPDVDENIILHATRCFISEIFTPIIRNKNKDILVLKTPQDIKYLEFLLSLYPISKYIHIFRDGRDSACSLVENKSQVFGAIDDYGELNHLNAFKRWYDWELKIRKLLDEKDKIKIRIKYEDLVTKPESTLKVVCDFIGVDFEPEILNYSKFNHTLPKWEAGTYDLEHKKSIDDSSIGRWKEHFKDEETVYIQKHYGKFLKSLGYT</sequence>